<dbReference type="eggNOG" id="COG3547">
    <property type="taxonomic scope" value="Bacteria"/>
</dbReference>
<dbReference type="AlphaFoldDB" id="L8JNB4"/>
<keyword evidence="2" id="KW-1185">Reference proteome</keyword>
<reference evidence="1 2" key="1">
    <citation type="submission" date="2012-12" db="EMBL/GenBank/DDBJ databases">
        <title>Genome assembly of Fulvivirga imtechensis AK7.</title>
        <authorList>
            <person name="Nupur N."/>
            <person name="Khatri I."/>
            <person name="Kumar R."/>
            <person name="Subramanian S."/>
            <person name="Pinnaka A."/>
        </authorList>
    </citation>
    <scope>NUCLEOTIDE SEQUENCE [LARGE SCALE GENOMIC DNA]</scope>
    <source>
        <strain evidence="1 2">AK7</strain>
    </source>
</reference>
<dbReference type="EMBL" id="AMZN01000086">
    <property type="protein sequence ID" value="ELR69024.1"/>
    <property type="molecule type" value="Genomic_DNA"/>
</dbReference>
<gene>
    <name evidence="1" type="ORF">C900_05582</name>
</gene>
<proteinExistence type="predicted"/>
<dbReference type="Proteomes" id="UP000011135">
    <property type="component" value="Unassembled WGS sequence"/>
</dbReference>
<sequence length="56" mass="6728">MKALARKLAVLYYRFMTRGFDYVEQGLEQYEIKYKERIIKNMSKRASELGYTLIPC</sequence>
<name>L8JNB4_9BACT</name>
<protein>
    <submittedName>
        <fullName evidence="1">Uncharacterized protein</fullName>
    </submittedName>
</protein>
<organism evidence="1 2">
    <name type="scientific">Fulvivirga imtechensis AK7</name>
    <dbReference type="NCBI Taxonomy" id="1237149"/>
    <lineage>
        <taxon>Bacteria</taxon>
        <taxon>Pseudomonadati</taxon>
        <taxon>Bacteroidota</taxon>
        <taxon>Cytophagia</taxon>
        <taxon>Cytophagales</taxon>
        <taxon>Fulvivirgaceae</taxon>
        <taxon>Fulvivirga</taxon>
    </lineage>
</organism>
<accession>L8JNB4</accession>
<comment type="caution">
    <text evidence="1">The sequence shown here is derived from an EMBL/GenBank/DDBJ whole genome shotgun (WGS) entry which is preliminary data.</text>
</comment>
<evidence type="ECO:0000313" key="2">
    <source>
        <dbReference type="Proteomes" id="UP000011135"/>
    </source>
</evidence>
<evidence type="ECO:0000313" key="1">
    <source>
        <dbReference type="EMBL" id="ELR69024.1"/>
    </source>
</evidence>